<sequence length="167" mass="17772">MNERDQHAANLLGASALLVAGMVREAVTASVGAGGSLGEALIAIKDQPGRTADWLATVLQISQPGTAHLIRRLTEQGWVVRGSEGRARPLRLTPEGERVAAAALEARQAVVQRLVDRLTGEQREQLVAIAGALLGPEARSEETLARLCRLCDRATCCECPVYEGLRG</sequence>
<accession>A0A7W9LCP4</accession>
<dbReference type="GO" id="GO:0003700">
    <property type="term" value="F:DNA-binding transcription factor activity"/>
    <property type="evidence" value="ECO:0007669"/>
    <property type="project" value="InterPro"/>
</dbReference>
<dbReference type="RefSeq" id="WP_185072168.1">
    <property type="nucleotide sequence ID" value="NZ_JACHMB010000001.1"/>
</dbReference>
<dbReference type="SUPFAM" id="SSF46785">
    <property type="entry name" value="Winged helix' DNA-binding domain"/>
    <property type="match status" value="1"/>
</dbReference>
<organism evidence="2 3">
    <name type="scientific">Nonomuraea jabiensis</name>
    <dbReference type="NCBI Taxonomy" id="882448"/>
    <lineage>
        <taxon>Bacteria</taxon>
        <taxon>Bacillati</taxon>
        <taxon>Actinomycetota</taxon>
        <taxon>Actinomycetes</taxon>
        <taxon>Streptosporangiales</taxon>
        <taxon>Streptosporangiaceae</taxon>
        <taxon>Nonomuraea</taxon>
    </lineage>
</organism>
<evidence type="ECO:0000259" key="1">
    <source>
        <dbReference type="SMART" id="SM00347"/>
    </source>
</evidence>
<keyword evidence="3" id="KW-1185">Reference proteome</keyword>
<name>A0A7W9LCP4_9ACTN</name>
<reference evidence="2 3" key="1">
    <citation type="submission" date="2020-08" db="EMBL/GenBank/DDBJ databases">
        <title>Sequencing the genomes of 1000 actinobacteria strains.</title>
        <authorList>
            <person name="Klenk H.-P."/>
        </authorList>
    </citation>
    <scope>NUCLEOTIDE SEQUENCE [LARGE SCALE GENOMIC DNA]</scope>
    <source>
        <strain evidence="2 3">DSM 45507</strain>
    </source>
</reference>
<dbReference type="SMART" id="SM00347">
    <property type="entry name" value="HTH_MARR"/>
    <property type="match status" value="1"/>
</dbReference>
<dbReference type="AlphaFoldDB" id="A0A7W9LCP4"/>
<dbReference type="InterPro" id="IPR000835">
    <property type="entry name" value="HTH_MarR-typ"/>
</dbReference>
<dbReference type="Proteomes" id="UP000579153">
    <property type="component" value="Unassembled WGS sequence"/>
</dbReference>
<proteinExistence type="predicted"/>
<dbReference type="EMBL" id="JACHMB010000001">
    <property type="protein sequence ID" value="MBB5778768.1"/>
    <property type="molecule type" value="Genomic_DNA"/>
</dbReference>
<dbReference type="GO" id="GO:0003677">
    <property type="term" value="F:DNA binding"/>
    <property type="evidence" value="ECO:0007669"/>
    <property type="project" value="UniProtKB-KW"/>
</dbReference>
<feature type="domain" description="HTH marR-type" evidence="1">
    <location>
        <begin position="26"/>
        <end position="123"/>
    </location>
</feature>
<dbReference type="InterPro" id="IPR036390">
    <property type="entry name" value="WH_DNA-bd_sf"/>
</dbReference>
<dbReference type="InterPro" id="IPR036388">
    <property type="entry name" value="WH-like_DNA-bd_sf"/>
</dbReference>
<dbReference type="Gene3D" id="1.10.10.10">
    <property type="entry name" value="Winged helix-like DNA-binding domain superfamily/Winged helix DNA-binding domain"/>
    <property type="match status" value="1"/>
</dbReference>
<dbReference type="Pfam" id="PF12802">
    <property type="entry name" value="MarR_2"/>
    <property type="match status" value="1"/>
</dbReference>
<evidence type="ECO:0000313" key="3">
    <source>
        <dbReference type="Proteomes" id="UP000579153"/>
    </source>
</evidence>
<keyword evidence="2" id="KW-0238">DNA-binding</keyword>
<evidence type="ECO:0000313" key="2">
    <source>
        <dbReference type="EMBL" id="MBB5778768.1"/>
    </source>
</evidence>
<comment type="caution">
    <text evidence="2">The sequence shown here is derived from an EMBL/GenBank/DDBJ whole genome shotgun (WGS) entry which is preliminary data.</text>
</comment>
<gene>
    <name evidence="2" type="ORF">HD596_005524</name>
</gene>
<protein>
    <submittedName>
        <fullName evidence="2">DNA-binding MarR family transcriptional regulator</fullName>
    </submittedName>
</protein>